<dbReference type="Pfam" id="PF03109">
    <property type="entry name" value="ABC1"/>
    <property type="match status" value="1"/>
</dbReference>
<reference evidence="6" key="1">
    <citation type="submission" date="2014-11" db="EMBL/GenBank/DDBJ databases">
        <authorList>
            <person name="Otto D Thomas"/>
            <person name="Naeem Raeece"/>
        </authorList>
    </citation>
    <scope>NUCLEOTIDE SEQUENCE</scope>
</reference>
<evidence type="ECO:0000256" key="4">
    <source>
        <dbReference type="SAM" id="SignalP"/>
    </source>
</evidence>
<gene>
    <name evidence="6" type="ORF">Cvel_11907</name>
</gene>
<dbReference type="PhylomeDB" id="A0A0G4I8C5"/>
<feature type="domain" description="ABC1 atypical kinase-like" evidence="5">
    <location>
        <begin position="303"/>
        <end position="546"/>
    </location>
</feature>
<dbReference type="InterPro" id="IPR050154">
    <property type="entry name" value="UbiB_kinase"/>
</dbReference>
<sequence length="875" mass="95936">MGGLKVLGLLILVKEGCSFLQTRSVLAGISNHQRRRAVSNPLYSSSSASTVEVSEEELKDAPLAVAVSLQNVTASLGEEQQQEVNQGGVPSAVVVGEETGGKGAHLTGETETETGHAHMSGSAHMRTANGIPLKESARGGQTGAQVGKGDGDASVSSTSTEESEEKGDAALELSGEQLEGRKEVLEVFEKRGGKKGRGSWRLFRWRREGKKERTLEEEWIRGGRQNPVTRTISIFSFVLRLGLRELAVLRQKDSKKKKQMREKAAEQTVKEVIRLGPSFIKLGQLLSARSGDVPKEYLQELQKLQDGVDPFSFETVKEIVEEDLGRPLLEVFEEFDEVPIAAASLAQVHRAKLNGVEVAVKVQRANLKKLFDQDLRGLRAAVALFDRLDPKSDGTDRNWVEVFEQSRDLLYDEIDFRKEMAANKRFQSELADVSWIKSPKVYEKQSGPRVLTMEYVRSAKITDVETLKEWGLDLKRLAELSARSFLLQILRTGFFHCDPHPGNVHVNRDGQIVYFDFGMMDCLTPQTRDGLREGLRCLYGKDPVGVTDALQGLQVIKRGADRTSVERIARKAVQGFAGARKGRRMRQLMTRYPFLAPLLRALPMARPPPGTPGGPPLETSDDQETQSEEEQMSARQKFRQGIGEDLLNAKKETPFNFPPQYTFVIRALLTLTGIGKTLDPNYDLPDIAERVVEELDDRDPFAEKLNRALDEIRLSPKALKSVFQFPEKVAYVEKTVRKMEEGDLKIRVRVLESERAFERAEIAVSALGKVASASVLLNLGLYLRLLLHQSSSVGGAGGAVAAAAGAGAGGASVASSLFGLLEAAGVPLAVLRMPSLSWGSFACLGLALFVGSGVFGDVSKLASLRKSAAKFGLQT</sequence>
<dbReference type="EMBL" id="CDMZ01005655">
    <property type="protein sequence ID" value="CEM53377.1"/>
    <property type="molecule type" value="Genomic_DNA"/>
</dbReference>
<dbReference type="VEuPathDB" id="CryptoDB:Cvel_11907"/>
<dbReference type="CDD" id="cd05121">
    <property type="entry name" value="ABC1_ADCK3-like"/>
    <property type="match status" value="1"/>
</dbReference>
<organism evidence="6">
    <name type="scientific">Chromera velia CCMP2878</name>
    <dbReference type="NCBI Taxonomy" id="1169474"/>
    <lineage>
        <taxon>Eukaryota</taxon>
        <taxon>Sar</taxon>
        <taxon>Alveolata</taxon>
        <taxon>Colpodellida</taxon>
        <taxon>Chromeraceae</taxon>
        <taxon>Chromera</taxon>
    </lineage>
</organism>
<evidence type="ECO:0000256" key="1">
    <source>
        <dbReference type="ARBA" id="ARBA00009670"/>
    </source>
</evidence>
<feature type="region of interest" description="Disordered" evidence="2">
    <location>
        <begin position="603"/>
        <end position="634"/>
    </location>
</feature>
<evidence type="ECO:0000313" key="6">
    <source>
        <dbReference type="EMBL" id="CEM53377.1"/>
    </source>
</evidence>
<feature type="transmembrane region" description="Helical" evidence="3">
    <location>
        <begin position="762"/>
        <end position="783"/>
    </location>
</feature>
<keyword evidence="3" id="KW-1133">Transmembrane helix</keyword>
<dbReference type="AlphaFoldDB" id="A0A0G4I8C5"/>
<feature type="region of interest" description="Disordered" evidence="2">
    <location>
        <begin position="99"/>
        <end position="169"/>
    </location>
</feature>
<evidence type="ECO:0000256" key="3">
    <source>
        <dbReference type="SAM" id="Phobius"/>
    </source>
</evidence>
<evidence type="ECO:0000259" key="5">
    <source>
        <dbReference type="Pfam" id="PF03109"/>
    </source>
</evidence>
<keyword evidence="4" id="KW-0732">Signal</keyword>
<protein>
    <recommendedName>
        <fullName evidence="5">ABC1 atypical kinase-like domain-containing protein</fullName>
    </recommendedName>
</protein>
<feature type="signal peptide" evidence="4">
    <location>
        <begin position="1"/>
        <end position="18"/>
    </location>
</feature>
<feature type="transmembrane region" description="Helical" evidence="3">
    <location>
        <begin position="838"/>
        <end position="856"/>
    </location>
</feature>
<feature type="compositionally biased region" description="Pro residues" evidence="2">
    <location>
        <begin position="605"/>
        <end position="615"/>
    </location>
</feature>
<evidence type="ECO:0000256" key="2">
    <source>
        <dbReference type="SAM" id="MobiDB-lite"/>
    </source>
</evidence>
<feature type="compositionally biased region" description="Acidic residues" evidence="2">
    <location>
        <begin position="619"/>
        <end position="631"/>
    </location>
</feature>
<feature type="chain" id="PRO_5005192469" description="ABC1 atypical kinase-like domain-containing protein" evidence="4">
    <location>
        <begin position="19"/>
        <end position="875"/>
    </location>
</feature>
<proteinExistence type="inferred from homology"/>
<dbReference type="PANTHER" id="PTHR10566:SF113">
    <property type="entry name" value="PROTEIN ACTIVITY OF BC1 COMPLEX KINASE 7, CHLOROPLASTIC"/>
    <property type="match status" value="1"/>
</dbReference>
<keyword evidence="3" id="KW-0812">Transmembrane</keyword>
<keyword evidence="3" id="KW-0472">Membrane</keyword>
<dbReference type="InterPro" id="IPR004147">
    <property type="entry name" value="ABC1_dom"/>
</dbReference>
<dbReference type="InterPro" id="IPR011009">
    <property type="entry name" value="Kinase-like_dom_sf"/>
</dbReference>
<feature type="transmembrane region" description="Helical" evidence="3">
    <location>
        <begin position="795"/>
        <end position="818"/>
    </location>
</feature>
<dbReference type="SUPFAM" id="SSF56112">
    <property type="entry name" value="Protein kinase-like (PK-like)"/>
    <property type="match status" value="1"/>
</dbReference>
<comment type="similarity">
    <text evidence="1">Belongs to the protein kinase superfamily. ADCK protein kinase family.</text>
</comment>
<dbReference type="PANTHER" id="PTHR10566">
    <property type="entry name" value="CHAPERONE-ACTIVITY OF BC1 COMPLEX CABC1 -RELATED"/>
    <property type="match status" value="1"/>
</dbReference>
<accession>A0A0G4I8C5</accession>
<name>A0A0G4I8C5_9ALVE</name>